<dbReference type="EMBL" id="JAABOA010000168">
    <property type="protein sequence ID" value="KAF9585509.1"/>
    <property type="molecule type" value="Genomic_DNA"/>
</dbReference>
<dbReference type="InterPro" id="IPR019313">
    <property type="entry name" value="Mediator_Med17"/>
</dbReference>
<name>A0A9P6G1X7_9FUNG</name>
<keyword evidence="8" id="KW-0010">Activator</keyword>
<keyword evidence="11" id="KW-1185">Reference proteome</keyword>
<keyword evidence="5 8" id="KW-0804">Transcription</keyword>
<feature type="region of interest" description="Disordered" evidence="9">
    <location>
        <begin position="741"/>
        <end position="762"/>
    </location>
</feature>
<reference evidence="10" key="1">
    <citation type="journal article" date="2020" name="Fungal Divers.">
        <title>Resolving the Mortierellaceae phylogeny through synthesis of multi-gene phylogenetics and phylogenomics.</title>
        <authorList>
            <person name="Vandepol N."/>
            <person name="Liber J."/>
            <person name="Desiro A."/>
            <person name="Na H."/>
            <person name="Kennedy M."/>
            <person name="Barry K."/>
            <person name="Grigoriev I.V."/>
            <person name="Miller A.N."/>
            <person name="O'Donnell K."/>
            <person name="Stajich J.E."/>
            <person name="Bonito G."/>
        </authorList>
    </citation>
    <scope>NUCLEOTIDE SEQUENCE</scope>
    <source>
        <strain evidence="10">KOD1015</strain>
    </source>
</reference>
<evidence type="ECO:0000256" key="4">
    <source>
        <dbReference type="ARBA" id="ARBA00023015"/>
    </source>
</evidence>
<dbReference type="GO" id="GO:0070847">
    <property type="term" value="C:core mediator complex"/>
    <property type="evidence" value="ECO:0007669"/>
    <property type="project" value="TreeGrafter"/>
</dbReference>
<evidence type="ECO:0000313" key="10">
    <source>
        <dbReference type="EMBL" id="KAF9585509.1"/>
    </source>
</evidence>
<proteinExistence type="inferred from homology"/>
<organism evidence="10 11">
    <name type="scientific">Lunasporangiospora selenospora</name>
    <dbReference type="NCBI Taxonomy" id="979761"/>
    <lineage>
        <taxon>Eukaryota</taxon>
        <taxon>Fungi</taxon>
        <taxon>Fungi incertae sedis</taxon>
        <taxon>Mucoromycota</taxon>
        <taxon>Mortierellomycotina</taxon>
        <taxon>Mortierellomycetes</taxon>
        <taxon>Mortierellales</taxon>
        <taxon>Mortierellaceae</taxon>
        <taxon>Lunasporangiospora</taxon>
    </lineage>
</organism>
<evidence type="ECO:0000256" key="9">
    <source>
        <dbReference type="SAM" id="MobiDB-lite"/>
    </source>
</evidence>
<evidence type="ECO:0000256" key="3">
    <source>
        <dbReference type="ARBA" id="ARBA00019610"/>
    </source>
</evidence>
<evidence type="ECO:0000256" key="5">
    <source>
        <dbReference type="ARBA" id="ARBA00023163"/>
    </source>
</evidence>
<evidence type="ECO:0000313" key="11">
    <source>
        <dbReference type="Proteomes" id="UP000780801"/>
    </source>
</evidence>
<evidence type="ECO:0000256" key="7">
    <source>
        <dbReference type="ARBA" id="ARBA00032014"/>
    </source>
</evidence>
<dbReference type="OrthoDB" id="10251234at2759"/>
<protein>
    <recommendedName>
        <fullName evidence="3 8">Mediator of RNA polymerase II transcription subunit 17</fullName>
    </recommendedName>
    <alternativeName>
        <fullName evidence="7 8">Mediator complex subunit 17</fullName>
    </alternativeName>
</protein>
<comment type="function">
    <text evidence="8">Component of the Mediator complex, a coactivator involved in the regulated transcription of nearly all RNA polymerase II-dependent genes. Mediator functions as a bridge to convey information from gene-specific regulatory proteins to the basal RNA polymerase II transcription machinery. Mediator is recruited to promoters by direct interactions with regulatory proteins and serves as a scaffold for the assembly of a functional preinitiation complex with RNA polymerase II and the general transcription factors.</text>
</comment>
<evidence type="ECO:0000256" key="2">
    <source>
        <dbReference type="ARBA" id="ARBA00005635"/>
    </source>
</evidence>
<evidence type="ECO:0000256" key="8">
    <source>
        <dbReference type="RuleBase" id="RU364140"/>
    </source>
</evidence>
<sequence>MTQHLDKRIKLSLDRSVDRLPFDISDRAEEIYLPDGDPAEKLKRKIKVIAETAGEKFDEFTENIPLPQSQESDTNLNQDLKIKSLDKDSSEPSASAGTIALASASIPSSASASATAARTSSSPQGIYAKLWHAQGEIGVALDALNIIISSYQTSAIQGASSSGAIIQPSNVQPSVLPAGALKCEYVPKALPPVSTQVMNEKLALGGKNHHLRSAADILTGGAKRLQNVMANEDHFWAEALRLRKNNWCIVASKAGGPHQSMYAGQSNRSSTGSHLFVHYGFRDVGSMYGDRAYAELTRNSPLTQETGTGAGVAKSIDIVIPNKTEKQIIMSLVQQGSHQTEGSGSLRLRGNTIHTQLLDAQCTLFDGELFHELVNEARAMTNNVSIVDNEIYLAVNDDLELRISYRAPSEEELSLTKLRSKLNRNQRRESMSDQARLLSGTSDILRHVAQLIQHRRHRQNIKERSESFFKGSRPGSGRTTASFGQIQQTLAQRPMGILNITLQALQYLAFSKRIREVMSRVTKNLRHNWWEPITVYSVDADLQPLSRNLCVLSDAKSLGVASNRTKEFGMGSAVAISIGSGSASFIRYITRAYPTPCVILQLSDRPSSPIMHLADFEKILKQELTTRMIQRICEVANSITTWTRRIPELKSPEFIIDIDDRCVGVFQVPIHGTAVSRRAELNGAAQRSIGHWNNTTIILQLDMNAEKGAGILLTSSQGGVSRTRRLSLSSISKQTVNLLREANSRPDGPAQSREKSTAVQAHSTDAMNDFRIWLQHVIMAEVESEKH</sequence>
<keyword evidence="6 8" id="KW-0539">Nucleus</keyword>
<dbReference type="AlphaFoldDB" id="A0A9P6G1X7"/>
<keyword evidence="4 8" id="KW-0805">Transcription regulation</keyword>
<evidence type="ECO:0000256" key="6">
    <source>
        <dbReference type="ARBA" id="ARBA00023242"/>
    </source>
</evidence>
<dbReference type="PANTHER" id="PTHR13114:SF7">
    <property type="entry name" value="MEDIATOR OF RNA POLYMERASE II TRANSCRIPTION SUBUNIT 17"/>
    <property type="match status" value="1"/>
</dbReference>
<dbReference type="Proteomes" id="UP000780801">
    <property type="component" value="Unassembled WGS sequence"/>
</dbReference>
<comment type="caution">
    <text evidence="10">The sequence shown here is derived from an EMBL/GenBank/DDBJ whole genome shotgun (WGS) entry which is preliminary data.</text>
</comment>
<evidence type="ECO:0000256" key="1">
    <source>
        <dbReference type="ARBA" id="ARBA00004123"/>
    </source>
</evidence>
<comment type="subunit">
    <text evidence="8">Component of the Mediator complex.</text>
</comment>
<gene>
    <name evidence="10" type="primary">SRB4</name>
    <name evidence="8" type="synonym">MED17</name>
    <name evidence="10" type="ORF">BGW38_002033</name>
</gene>
<dbReference type="GO" id="GO:0003712">
    <property type="term" value="F:transcription coregulator activity"/>
    <property type="evidence" value="ECO:0007669"/>
    <property type="project" value="InterPro"/>
</dbReference>
<dbReference type="GO" id="GO:0006357">
    <property type="term" value="P:regulation of transcription by RNA polymerase II"/>
    <property type="evidence" value="ECO:0007669"/>
    <property type="project" value="InterPro"/>
</dbReference>
<accession>A0A9P6G1X7</accession>
<dbReference type="GO" id="GO:0016592">
    <property type="term" value="C:mediator complex"/>
    <property type="evidence" value="ECO:0007669"/>
    <property type="project" value="InterPro"/>
</dbReference>
<comment type="similarity">
    <text evidence="2 8">Belongs to the Mediator complex subunit 17 family.</text>
</comment>
<dbReference type="PANTHER" id="PTHR13114">
    <property type="entry name" value="MEDIATOR OF RNA POLYMERASE II TRANSCRIPTION SUBUNIT 17"/>
    <property type="match status" value="1"/>
</dbReference>
<comment type="subcellular location">
    <subcellularLocation>
        <location evidence="1 8">Nucleus</location>
    </subcellularLocation>
</comment>
<dbReference type="Pfam" id="PF10156">
    <property type="entry name" value="Med17"/>
    <property type="match status" value="1"/>
</dbReference>